<accession>E3CVX9</accession>
<evidence type="ECO:0000256" key="5">
    <source>
        <dbReference type="ARBA" id="ARBA00023004"/>
    </source>
</evidence>
<dbReference type="PaxDb" id="584708-Apau_1818"/>
<dbReference type="InterPro" id="IPR058240">
    <property type="entry name" value="rSAM_sf"/>
</dbReference>
<dbReference type="InterPro" id="IPR034391">
    <property type="entry name" value="AdoMet-like_SPASM_containing"/>
</dbReference>
<dbReference type="Pfam" id="PF13186">
    <property type="entry name" value="SPASM"/>
    <property type="match status" value="1"/>
</dbReference>
<dbReference type="CDD" id="cd21109">
    <property type="entry name" value="SPASM"/>
    <property type="match status" value="1"/>
</dbReference>
<dbReference type="Pfam" id="PF04055">
    <property type="entry name" value="Radical_SAM"/>
    <property type="match status" value="1"/>
</dbReference>
<dbReference type="RefSeq" id="WP_006301463.1">
    <property type="nucleotide sequence ID" value="NZ_CM001022.1"/>
</dbReference>
<keyword evidence="3" id="KW-0949">S-adenosyl-L-methionine</keyword>
<keyword evidence="4" id="KW-0479">Metal-binding</keyword>
<dbReference type="PANTHER" id="PTHR11228">
    <property type="entry name" value="RADICAL SAM DOMAIN PROTEIN"/>
    <property type="match status" value="1"/>
</dbReference>
<dbReference type="HOGENOM" id="CLU_009273_1_2_0"/>
<dbReference type="AlphaFoldDB" id="E3CVX9"/>
<dbReference type="eggNOG" id="COG0535">
    <property type="taxonomic scope" value="Bacteria"/>
</dbReference>
<evidence type="ECO:0000256" key="6">
    <source>
        <dbReference type="ARBA" id="ARBA00023014"/>
    </source>
</evidence>
<dbReference type="GO" id="GO:0003824">
    <property type="term" value="F:catalytic activity"/>
    <property type="evidence" value="ECO:0007669"/>
    <property type="project" value="InterPro"/>
</dbReference>
<dbReference type="SUPFAM" id="SSF102114">
    <property type="entry name" value="Radical SAM enzymes"/>
    <property type="match status" value="1"/>
</dbReference>
<keyword evidence="9" id="KW-1185">Reference proteome</keyword>
<gene>
    <name evidence="8" type="ORF">Apau_1818</name>
</gene>
<dbReference type="SFLD" id="SFLDS00029">
    <property type="entry name" value="Radical_SAM"/>
    <property type="match status" value="1"/>
</dbReference>
<keyword evidence="6" id="KW-0411">Iron-sulfur</keyword>
<keyword evidence="2" id="KW-0004">4Fe-4S</keyword>
<dbReference type="EMBL" id="CM001022">
    <property type="protein sequence ID" value="EFQ24234.1"/>
    <property type="molecule type" value="Genomic_DNA"/>
</dbReference>
<evidence type="ECO:0000259" key="7">
    <source>
        <dbReference type="PROSITE" id="PS51918"/>
    </source>
</evidence>
<dbReference type="PROSITE" id="PS51918">
    <property type="entry name" value="RADICAL_SAM"/>
    <property type="match status" value="1"/>
</dbReference>
<dbReference type="InterPro" id="IPR023885">
    <property type="entry name" value="4Fe4S-binding_SPASM_dom"/>
</dbReference>
<dbReference type="InterPro" id="IPR013785">
    <property type="entry name" value="Aldolase_TIM"/>
</dbReference>
<name>E3CVX9_9BACT</name>
<protein>
    <submittedName>
        <fullName evidence="8">Radical SAM domain protein</fullName>
    </submittedName>
</protein>
<dbReference type="InterPro" id="IPR050377">
    <property type="entry name" value="Radical_SAM_PqqE_MftC-like"/>
</dbReference>
<dbReference type="CDD" id="cd01335">
    <property type="entry name" value="Radical_SAM"/>
    <property type="match status" value="1"/>
</dbReference>
<feature type="domain" description="Radical SAM core" evidence="7">
    <location>
        <begin position="26"/>
        <end position="252"/>
    </location>
</feature>
<sequence length="335" mass="38735">MGIFRELVRAIIPHRFVPFIRYLWNKRRPSLAILDITAVCNAQCPFCPRVYMPEERTKGFMKMELFERCVNELKAQRIKDVRLYATSEPTLHPCFDEIVRRLKAEGMSICVSTNGAFLMRHRDSLLLVDTLQLSIDGWDKESYEKLRYPLKFDVIQEQVCSFSAYAKEHTDRPEISAHLLLTKKTDIAQYLDCWGEFVDKISISFLMGTTRFDGSRFITEHPEDLKDDFYSFEFKRARSCNYPFDTLTISFDGKISLCCADFSAELPLGNIVVGMNKVFHSPMLRKIRRSFLWGAPDICAGCNMFHKPLKEDVAALRMEIEALSHAHKGKLVVCV</sequence>
<evidence type="ECO:0000256" key="2">
    <source>
        <dbReference type="ARBA" id="ARBA00022485"/>
    </source>
</evidence>
<dbReference type="Gene3D" id="3.20.20.70">
    <property type="entry name" value="Aldolase class I"/>
    <property type="match status" value="1"/>
</dbReference>
<dbReference type="GO" id="GO:0051536">
    <property type="term" value="F:iron-sulfur cluster binding"/>
    <property type="evidence" value="ECO:0007669"/>
    <property type="project" value="UniProtKB-KW"/>
</dbReference>
<dbReference type="PANTHER" id="PTHR11228:SF34">
    <property type="entry name" value="TUNGSTEN-CONTAINING ALDEHYDE FERREDOXIN OXIDOREDUCTASE COFACTOR MODIFYING PROTEIN"/>
    <property type="match status" value="1"/>
</dbReference>
<evidence type="ECO:0000313" key="9">
    <source>
        <dbReference type="Proteomes" id="UP000005096"/>
    </source>
</evidence>
<dbReference type="GO" id="GO:0046872">
    <property type="term" value="F:metal ion binding"/>
    <property type="evidence" value="ECO:0007669"/>
    <property type="project" value="UniProtKB-KW"/>
</dbReference>
<evidence type="ECO:0000256" key="4">
    <source>
        <dbReference type="ARBA" id="ARBA00022723"/>
    </source>
</evidence>
<dbReference type="SFLD" id="SFLDG01387">
    <property type="entry name" value="BtrN-like_SPASM_domain_contain"/>
    <property type="match status" value="1"/>
</dbReference>
<evidence type="ECO:0000256" key="1">
    <source>
        <dbReference type="ARBA" id="ARBA00001966"/>
    </source>
</evidence>
<dbReference type="STRING" id="584708.Apau_1818"/>
<dbReference type="Proteomes" id="UP000005096">
    <property type="component" value="Chromosome"/>
</dbReference>
<comment type="cofactor">
    <cofactor evidence="1">
        <name>[4Fe-4S] cluster</name>
        <dbReference type="ChEBI" id="CHEBI:49883"/>
    </cofactor>
</comment>
<evidence type="ECO:0000313" key="8">
    <source>
        <dbReference type="EMBL" id="EFQ24234.1"/>
    </source>
</evidence>
<proteinExistence type="predicted"/>
<evidence type="ECO:0000256" key="3">
    <source>
        <dbReference type="ARBA" id="ARBA00022691"/>
    </source>
</evidence>
<keyword evidence="5" id="KW-0408">Iron</keyword>
<organism evidence="8 9">
    <name type="scientific">Aminomonas paucivorans DSM 12260</name>
    <dbReference type="NCBI Taxonomy" id="584708"/>
    <lineage>
        <taxon>Bacteria</taxon>
        <taxon>Thermotogati</taxon>
        <taxon>Synergistota</taxon>
        <taxon>Synergistia</taxon>
        <taxon>Synergistales</taxon>
        <taxon>Synergistaceae</taxon>
        <taxon>Aminomonas</taxon>
    </lineage>
</organism>
<reference evidence="8 9" key="1">
    <citation type="journal article" date="2010" name="Stand. Genomic Sci.">
        <title>Non-contiguous finished genome sequence of Aminomonas paucivorans type strain (GLU-3).</title>
        <authorList>
            <person name="Pitluck S."/>
            <person name="Yasawong M."/>
            <person name="Held B."/>
            <person name="Lapidus A."/>
            <person name="Nolan M."/>
            <person name="Copeland A."/>
            <person name="Lucas S."/>
            <person name="Del Rio T.G."/>
            <person name="Tice H."/>
            <person name="Cheng J.F."/>
            <person name="Chertkov O."/>
            <person name="Goodwin L."/>
            <person name="Tapia R."/>
            <person name="Han C."/>
            <person name="Liolios K."/>
            <person name="Ivanova N."/>
            <person name="Mavromatis K."/>
            <person name="Ovchinnikova G."/>
            <person name="Pati A."/>
            <person name="Chen A."/>
            <person name="Palaniappan K."/>
            <person name="Land M."/>
            <person name="Hauser L."/>
            <person name="Chang Y.J."/>
            <person name="Jeffries C.D."/>
            <person name="Pukall R."/>
            <person name="Spring S."/>
            <person name="Rohde M."/>
            <person name="Sikorski J."/>
            <person name="Goker M."/>
            <person name="Woyke T."/>
            <person name="Bristow J."/>
            <person name="Eisen J.A."/>
            <person name="Markowitz V."/>
            <person name="Hugenholtz P."/>
            <person name="Kyrpides N.C."/>
            <person name="Klenk H.P."/>
        </authorList>
    </citation>
    <scope>NUCLEOTIDE SEQUENCE [LARGE SCALE GENOMIC DNA]</scope>
    <source>
        <strain evidence="8 9">DSM 12260</strain>
    </source>
</reference>
<dbReference type="SFLD" id="SFLDG01067">
    <property type="entry name" value="SPASM/twitch_domain_containing"/>
    <property type="match status" value="1"/>
</dbReference>
<dbReference type="InterPro" id="IPR007197">
    <property type="entry name" value="rSAM"/>
</dbReference>